<dbReference type="OrthoDB" id="677051at2"/>
<evidence type="ECO:0000313" key="1">
    <source>
        <dbReference type="EMBL" id="OAH56245.1"/>
    </source>
</evidence>
<dbReference type="InterPro" id="IPR036249">
    <property type="entry name" value="Thioredoxin-like_sf"/>
</dbReference>
<accession>A0A177KTE6</accession>
<dbReference type="Pfam" id="PF11009">
    <property type="entry name" value="BrxC"/>
    <property type="match status" value="1"/>
</dbReference>
<sequence length="106" mass="12373">MEKIDGIVQFEQLLEEKKGFFFFKHSMTCPVSAAAFDEYEAFLSAEETDQIGYYLTVQDSRELSNHIAETANIRHESPQVIYFKDGKPEWTESHWKITKNKLASIY</sequence>
<dbReference type="Proteomes" id="UP000077271">
    <property type="component" value="Unassembled WGS sequence"/>
</dbReference>
<comment type="caution">
    <text evidence="1">The sequence shown here is derived from an EMBL/GenBank/DDBJ whole genome shotgun (WGS) entry which is preliminary data.</text>
</comment>
<protein>
    <recommendedName>
        <fullName evidence="3">General stress protein</fullName>
    </recommendedName>
</protein>
<dbReference type="RefSeq" id="WP_018394178.1">
    <property type="nucleotide sequence ID" value="NZ_LQWZ01000023.1"/>
</dbReference>
<dbReference type="EMBL" id="LQWZ01000023">
    <property type="protein sequence ID" value="OAH56245.1"/>
    <property type="molecule type" value="Genomic_DNA"/>
</dbReference>
<dbReference type="AlphaFoldDB" id="A0A177KTE6"/>
<dbReference type="InterPro" id="IPR022551">
    <property type="entry name" value="BrxC"/>
</dbReference>
<gene>
    <name evidence="1" type="ORF">AWH48_06140</name>
</gene>
<evidence type="ECO:0000313" key="2">
    <source>
        <dbReference type="Proteomes" id="UP000077271"/>
    </source>
</evidence>
<dbReference type="Gene3D" id="3.40.30.10">
    <property type="entry name" value="Glutaredoxin"/>
    <property type="match status" value="1"/>
</dbReference>
<proteinExistence type="predicted"/>
<organism evidence="1 2">
    <name type="scientific">Domibacillus aminovorans</name>
    <dbReference type="NCBI Taxonomy" id="29332"/>
    <lineage>
        <taxon>Bacteria</taxon>
        <taxon>Bacillati</taxon>
        <taxon>Bacillota</taxon>
        <taxon>Bacilli</taxon>
        <taxon>Bacillales</taxon>
        <taxon>Bacillaceae</taxon>
        <taxon>Domibacillus</taxon>
    </lineage>
</organism>
<dbReference type="SUPFAM" id="SSF52833">
    <property type="entry name" value="Thioredoxin-like"/>
    <property type="match status" value="1"/>
</dbReference>
<dbReference type="NCBIfam" id="TIGR04019">
    <property type="entry name" value="B_thiol_YtxJ"/>
    <property type="match status" value="1"/>
</dbReference>
<reference evidence="1 2" key="1">
    <citation type="submission" date="2016-01" db="EMBL/GenBank/DDBJ databases">
        <title>Investigation of taxonomic status of Bacillus aminovorans.</title>
        <authorList>
            <person name="Verma A."/>
            <person name="Pal Y."/>
            <person name="Krishnamurthi S."/>
        </authorList>
    </citation>
    <scope>NUCLEOTIDE SEQUENCE [LARGE SCALE GENOMIC DNA]</scope>
    <source>
        <strain evidence="1 2">DSM 4337</strain>
    </source>
</reference>
<name>A0A177KTE6_9BACI</name>
<evidence type="ECO:0008006" key="3">
    <source>
        <dbReference type="Google" id="ProtNLM"/>
    </source>
</evidence>